<dbReference type="VEuPathDB" id="AmoebaDB:DICPUDRAFT_147335"/>
<feature type="compositionally biased region" description="Low complexity" evidence="1">
    <location>
        <begin position="241"/>
        <end position="257"/>
    </location>
</feature>
<reference evidence="3" key="1">
    <citation type="journal article" date="2011" name="Genome Biol.">
        <title>Comparative genomics of the social amoebae Dictyostelium discoideum and Dictyostelium purpureum.</title>
        <authorList>
            <consortium name="US DOE Joint Genome Institute (JGI-PGF)"/>
            <person name="Sucgang R."/>
            <person name="Kuo A."/>
            <person name="Tian X."/>
            <person name="Salerno W."/>
            <person name="Parikh A."/>
            <person name="Feasley C.L."/>
            <person name="Dalin E."/>
            <person name="Tu H."/>
            <person name="Huang E."/>
            <person name="Barry K."/>
            <person name="Lindquist E."/>
            <person name="Shapiro H."/>
            <person name="Bruce D."/>
            <person name="Schmutz J."/>
            <person name="Salamov A."/>
            <person name="Fey P."/>
            <person name="Gaudet P."/>
            <person name="Anjard C."/>
            <person name="Babu M.M."/>
            <person name="Basu S."/>
            <person name="Bushmanova Y."/>
            <person name="van der Wel H."/>
            <person name="Katoh-Kurasawa M."/>
            <person name="Dinh C."/>
            <person name="Coutinho P.M."/>
            <person name="Saito T."/>
            <person name="Elias M."/>
            <person name="Schaap P."/>
            <person name="Kay R.R."/>
            <person name="Henrissat B."/>
            <person name="Eichinger L."/>
            <person name="Rivero F."/>
            <person name="Putnam N.H."/>
            <person name="West C.M."/>
            <person name="Loomis W.F."/>
            <person name="Chisholm R.L."/>
            <person name="Shaulsky G."/>
            <person name="Strassmann J.E."/>
            <person name="Queller D.C."/>
            <person name="Kuspa A."/>
            <person name="Grigoriev I.V."/>
        </authorList>
    </citation>
    <scope>NUCLEOTIDE SEQUENCE [LARGE SCALE GENOMIC DNA]</scope>
    <source>
        <strain evidence="3">QSDP1</strain>
    </source>
</reference>
<feature type="region of interest" description="Disordered" evidence="1">
    <location>
        <begin position="149"/>
        <end position="172"/>
    </location>
</feature>
<dbReference type="EMBL" id="GL870950">
    <property type="protein sequence ID" value="EGC39852.1"/>
    <property type="molecule type" value="Genomic_DNA"/>
</dbReference>
<evidence type="ECO:0000313" key="3">
    <source>
        <dbReference type="Proteomes" id="UP000001064"/>
    </source>
</evidence>
<dbReference type="GeneID" id="10509545"/>
<dbReference type="RefSeq" id="XP_003283603.1">
    <property type="nucleotide sequence ID" value="XM_003283555.1"/>
</dbReference>
<dbReference type="Proteomes" id="UP000001064">
    <property type="component" value="Unassembled WGS sequence"/>
</dbReference>
<keyword evidence="3" id="KW-1185">Reference proteome</keyword>
<accession>F0Z889</accession>
<protein>
    <submittedName>
        <fullName evidence="2">Uncharacterized protein</fullName>
    </submittedName>
</protein>
<feature type="compositionally biased region" description="Low complexity" evidence="1">
    <location>
        <begin position="154"/>
        <end position="172"/>
    </location>
</feature>
<dbReference type="KEGG" id="dpp:DICPUDRAFT_147335"/>
<organism evidence="2 3">
    <name type="scientific">Dictyostelium purpureum</name>
    <name type="common">Slime mold</name>
    <dbReference type="NCBI Taxonomy" id="5786"/>
    <lineage>
        <taxon>Eukaryota</taxon>
        <taxon>Amoebozoa</taxon>
        <taxon>Evosea</taxon>
        <taxon>Eumycetozoa</taxon>
        <taxon>Dictyostelia</taxon>
        <taxon>Dictyosteliales</taxon>
        <taxon>Dictyosteliaceae</taxon>
        <taxon>Dictyostelium</taxon>
    </lineage>
</organism>
<sequence>MKKRKLKTTLNLNSNNRNIGGDFCSNVVPSQDNNNNNNNNHNINTVNFDINNNDKNSRTRNNTIKNNSNDLKKLKLEEKYKISIESSNEIKELFKQSARIVLETQLDERNTPEEVNHLKGIINNLIKELVFLMNENEFRLDSPLNIKGADDSNKNNGNNSNNNDSTITTTTTTHKKQLLVEDRLKTTKDHIESLKNIIQYERSKYKRELKNLKLLKNEPADNIETINLLNQFKVQDDFEKQQQQNQNQQPMIRQQQQQRKKDSEYPSIIAPPPIENLNFLKLNI</sequence>
<evidence type="ECO:0000313" key="2">
    <source>
        <dbReference type="EMBL" id="EGC39852.1"/>
    </source>
</evidence>
<proteinExistence type="predicted"/>
<evidence type="ECO:0000256" key="1">
    <source>
        <dbReference type="SAM" id="MobiDB-lite"/>
    </source>
</evidence>
<dbReference type="InParanoid" id="F0Z889"/>
<feature type="region of interest" description="Disordered" evidence="1">
    <location>
        <begin position="238"/>
        <end position="270"/>
    </location>
</feature>
<gene>
    <name evidence="2" type="ORF">DICPUDRAFT_147335</name>
</gene>
<dbReference type="AlphaFoldDB" id="F0Z889"/>
<name>F0Z889_DICPU</name>